<dbReference type="SUPFAM" id="SSF47413">
    <property type="entry name" value="lambda repressor-like DNA-binding domains"/>
    <property type="match status" value="1"/>
</dbReference>
<evidence type="ECO:0000313" key="3">
    <source>
        <dbReference type="Proteomes" id="UP000007519"/>
    </source>
</evidence>
<evidence type="ECO:0000313" key="2">
    <source>
        <dbReference type="EMBL" id="AFC24651.1"/>
    </source>
</evidence>
<name>H6L1K7_SAPGL</name>
<dbReference type="Proteomes" id="UP000007519">
    <property type="component" value="Chromosome"/>
</dbReference>
<dbReference type="HOGENOM" id="CLU_1748362_0_0_10"/>
<dbReference type="RefSeq" id="WP_015692274.1">
    <property type="nucleotide sequence ID" value="NC_016940.1"/>
</dbReference>
<dbReference type="PROSITE" id="PS50943">
    <property type="entry name" value="HTH_CROC1"/>
    <property type="match status" value="1"/>
</dbReference>
<evidence type="ECO:0000259" key="1">
    <source>
        <dbReference type="PROSITE" id="PS50943"/>
    </source>
</evidence>
<reference evidence="2" key="1">
    <citation type="submission" date="2011-06" db="EMBL/GenBank/DDBJ databases">
        <authorList>
            <person name="Saw J.H.W."/>
            <person name="Kanbe M."/>
            <person name="Aizawa S.-I."/>
            <person name="Saito J.A."/>
            <person name="Young A."/>
            <person name="Hou S."/>
            <person name="Alam M."/>
        </authorList>
    </citation>
    <scope>NUCLEOTIDE SEQUENCE</scope>
    <source>
        <strain evidence="2">Lewin</strain>
    </source>
</reference>
<proteinExistence type="predicted"/>
<dbReference type="InterPro" id="IPR010982">
    <property type="entry name" value="Lambda_DNA-bd_dom_sf"/>
</dbReference>
<feature type="domain" description="HTH cro/C1-type" evidence="1">
    <location>
        <begin position="43"/>
        <end position="97"/>
    </location>
</feature>
<dbReference type="eggNOG" id="COG3093">
    <property type="taxonomic scope" value="Bacteria"/>
</dbReference>
<dbReference type="KEGG" id="sgn:SGRA_1917"/>
<dbReference type="Pfam" id="PF01381">
    <property type="entry name" value="HTH_3"/>
    <property type="match status" value="1"/>
</dbReference>
<accession>H6L1K7</accession>
<dbReference type="SMART" id="SM00530">
    <property type="entry name" value="HTH_XRE"/>
    <property type="match status" value="1"/>
</dbReference>
<dbReference type="EMBL" id="CP002831">
    <property type="protein sequence ID" value="AFC24651.1"/>
    <property type="molecule type" value="Genomic_DNA"/>
</dbReference>
<gene>
    <name evidence="2" type="ordered locus">SGRA_1917</name>
</gene>
<protein>
    <submittedName>
        <fullName evidence="2">Transcriptional regulator, XRE family</fullName>
    </submittedName>
</protein>
<organism evidence="2 3">
    <name type="scientific">Saprospira grandis (strain Lewin)</name>
    <dbReference type="NCBI Taxonomy" id="984262"/>
    <lineage>
        <taxon>Bacteria</taxon>
        <taxon>Pseudomonadati</taxon>
        <taxon>Bacteroidota</taxon>
        <taxon>Saprospiria</taxon>
        <taxon>Saprospirales</taxon>
        <taxon>Saprospiraceae</taxon>
        <taxon>Saprospira</taxon>
    </lineage>
</organism>
<dbReference type="Gene3D" id="1.10.260.40">
    <property type="entry name" value="lambda repressor-like DNA-binding domains"/>
    <property type="match status" value="1"/>
</dbReference>
<dbReference type="InterPro" id="IPR001387">
    <property type="entry name" value="Cro/C1-type_HTH"/>
</dbReference>
<dbReference type="STRING" id="984262.SGRA_1917"/>
<dbReference type="GO" id="GO:0003677">
    <property type="term" value="F:DNA binding"/>
    <property type="evidence" value="ECO:0007669"/>
    <property type="project" value="InterPro"/>
</dbReference>
<reference evidence="2" key="2">
    <citation type="journal article" date="2012" name="Stand. Genomic Sci.">
        <title>Complete genome sequencing and analysis of Saprospira grandis str. Lewin, a predatory marine bacterium.</title>
        <authorList>
            <person name="Saw J.H."/>
            <person name="Yuryev A."/>
            <person name="Kanbe M."/>
            <person name="Hou S."/>
            <person name="Young A.G."/>
            <person name="Aizawa S."/>
            <person name="Alam M."/>
        </authorList>
    </citation>
    <scope>NUCLEOTIDE SEQUENCE [LARGE SCALE GENOMIC DNA]</scope>
    <source>
        <strain evidence="2">Lewin</strain>
    </source>
</reference>
<dbReference type="AlphaFoldDB" id="H6L1K7"/>
<dbReference type="CDD" id="cd00093">
    <property type="entry name" value="HTH_XRE"/>
    <property type="match status" value="1"/>
</dbReference>
<keyword evidence="3" id="KW-1185">Reference proteome</keyword>
<sequence>MKANKDKFLALVAEQEVKTSEKNKERVAKRLMLRASRDIAHKILDRLEELGWSQKQLAEVLAVSPQYVSKMVKGKENFTLETLVKVQNILDLPILANYYESNRDKAIQLIGEESTEVVPMKIDLTYDYVVIHESTDIKESSTINLKQIC</sequence>